<dbReference type="Proteomes" id="UP000475265">
    <property type="component" value="Unassembled WGS sequence"/>
</dbReference>
<name>A0A6L5BWH4_9PSED</name>
<evidence type="ECO:0000256" key="1">
    <source>
        <dbReference type="SAM" id="MobiDB-lite"/>
    </source>
</evidence>
<dbReference type="Pfam" id="PF10832">
    <property type="entry name" value="YhfG"/>
    <property type="match status" value="1"/>
</dbReference>
<reference evidence="2 3" key="1">
    <citation type="submission" date="2019-12" db="EMBL/GenBank/DDBJ databases">
        <title>Endophytic bacteria associated with Panax ginseng seedlings.</title>
        <authorList>
            <person name="Park J.M."/>
            <person name="Shin R."/>
            <person name="Jo S.H."/>
        </authorList>
    </citation>
    <scope>NUCLEOTIDE SEQUENCE [LARGE SCALE GENOMIC DNA]</scope>
    <source>
        <strain evidence="2 3">PgKB32</strain>
    </source>
</reference>
<sequence>MSEPTFKHKQDYYKKVRRSNYLASLYLAGFDTSSADLEKPLPTREEVLAKYQQDKSPQSDPSRPQKSDDQ</sequence>
<evidence type="ECO:0000313" key="2">
    <source>
        <dbReference type="EMBL" id="KAF2392192.1"/>
    </source>
</evidence>
<dbReference type="InterPro" id="IPR022541">
    <property type="entry name" value="YhfG"/>
</dbReference>
<feature type="region of interest" description="Disordered" evidence="1">
    <location>
        <begin position="50"/>
        <end position="70"/>
    </location>
</feature>
<proteinExistence type="predicted"/>
<dbReference type="EMBL" id="JAAAXX010000001">
    <property type="protein sequence ID" value="KAF2392192.1"/>
    <property type="molecule type" value="Genomic_DNA"/>
</dbReference>
<organism evidence="2 3">
    <name type="scientific">Pseudomonas frederiksbergensis</name>
    <dbReference type="NCBI Taxonomy" id="104087"/>
    <lineage>
        <taxon>Bacteria</taxon>
        <taxon>Pseudomonadati</taxon>
        <taxon>Pseudomonadota</taxon>
        <taxon>Gammaproteobacteria</taxon>
        <taxon>Pseudomonadales</taxon>
        <taxon>Pseudomonadaceae</taxon>
        <taxon>Pseudomonas</taxon>
    </lineage>
</organism>
<evidence type="ECO:0008006" key="4">
    <source>
        <dbReference type="Google" id="ProtNLM"/>
    </source>
</evidence>
<evidence type="ECO:0000313" key="3">
    <source>
        <dbReference type="Proteomes" id="UP000475265"/>
    </source>
</evidence>
<accession>A0A6L5BWH4</accession>
<protein>
    <recommendedName>
        <fullName evidence="4">DUF2559 domain-containing protein</fullName>
    </recommendedName>
</protein>
<gene>
    <name evidence="2" type="ORF">FX983_00141</name>
</gene>
<comment type="caution">
    <text evidence="2">The sequence shown here is derived from an EMBL/GenBank/DDBJ whole genome shotgun (WGS) entry which is preliminary data.</text>
</comment>
<dbReference type="AlphaFoldDB" id="A0A6L5BWH4"/>